<keyword evidence="2" id="KW-1185">Reference proteome</keyword>
<evidence type="ECO:0008006" key="3">
    <source>
        <dbReference type="Google" id="ProtNLM"/>
    </source>
</evidence>
<reference evidence="1 2" key="1">
    <citation type="submission" date="2020-06" db="EMBL/GenBank/DDBJ databases">
        <title>Complete genome of Azosprillum oryzae KACC14407.</title>
        <authorList>
            <person name="Kim M."/>
            <person name="Park Y.-J."/>
            <person name="Shin J.-H."/>
        </authorList>
    </citation>
    <scope>NUCLEOTIDE SEQUENCE [LARGE SCALE GENOMIC DNA]</scope>
    <source>
        <strain evidence="1 2">KACC 14407</strain>
        <plasmid evidence="1 2">unnamed4</plasmid>
    </source>
</reference>
<dbReference type="KEGG" id="aoz:HUE56_08260"/>
<dbReference type="AlphaFoldDB" id="A0A6N1AGD4"/>
<dbReference type="OrthoDB" id="9803237at2"/>
<accession>A0A6N1AGD4</accession>
<name>A0A6N1AGD4_9PROT</name>
<keyword evidence="1" id="KW-0614">Plasmid</keyword>
<geneLocation type="plasmid" evidence="1 2">
    <name>unnamed4</name>
</geneLocation>
<dbReference type="EMBL" id="CP054618">
    <property type="protein sequence ID" value="QKS50329.1"/>
    <property type="molecule type" value="Genomic_DNA"/>
</dbReference>
<proteinExistence type="predicted"/>
<dbReference type="RefSeq" id="WP_149199896.1">
    <property type="nucleotide sequence ID" value="NZ_BSOV01000009.1"/>
</dbReference>
<evidence type="ECO:0000313" key="2">
    <source>
        <dbReference type="Proteomes" id="UP000509702"/>
    </source>
</evidence>
<dbReference type="CDD" id="cd04485">
    <property type="entry name" value="DnaE_OBF"/>
    <property type="match status" value="1"/>
</dbReference>
<sequence length="96" mass="10737">MAAALVHFVWHRRLGFSGAAFYLAILPQPTSRPFVRQGRLVLVRQRPGSANGVLFLTLEDETGVANIIVWKKLFEQRRRIILGASMHSFAYPSASA</sequence>
<gene>
    <name evidence="1" type="ORF">HUE56_08260</name>
</gene>
<dbReference type="Proteomes" id="UP000509702">
    <property type="component" value="Plasmid unnamed4"/>
</dbReference>
<evidence type="ECO:0000313" key="1">
    <source>
        <dbReference type="EMBL" id="QKS50329.1"/>
    </source>
</evidence>
<organism evidence="1 2">
    <name type="scientific">Azospirillum oryzae</name>
    <dbReference type="NCBI Taxonomy" id="286727"/>
    <lineage>
        <taxon>Bacteria</taxon>
        <taxon>Pseudomonadati</taxon>
        <taxon>Pseudomonadota</taxon>
        <taxon>Alphaproteobacteria</taxon>
        <taxon>Rhodospirillales</taxon>
        <taxon>Azospirillaceae</taxon>
        <taxon>Azospirillum</taxon>
    </lineage>
</organism>
<protein>
    <recommendedName>
        <fullName evidence="3">OB domain-containing protein</fullName>
    </recommendedName>
</protein>